<dbReference type="Proteomes" id="UP000598174">
    <property type="component" value="Unassembled WGS sequence"/>
</dbReference>
<dbReference type="EMBL" id="BOMM01000050">
    <property type="protein sequence ID" value="GIE13675.1"/>
    <property type="molecule type" value="Genomic_DNA"/>
</dbReference>
<comment type="caution">
    <text evidence="2">The sequence shown here is derived from an EMBL/GenBank/DDBJ whole genome shotgun (WGS) entry which is preliminary data.</text>
</comment>
<evidence type="ECO:0000313" key="2">
    <source>
        <dbReference type="EMBL" id="GIE13675.1"/>
    </source>
</evidence>
<organism evidence="2 3">
    <name type="scientific">Paractinoplanes ferrugineus</name>
    <dbReference type="NCBI Taxonomy" id="113564"/>
    <lineage>
        <taxon>Bacteria</taxon>
        <taxon>Bacillati</taxon>
        <taxon>Actinomycetota</taxon>
        <taxon>Actinomycetes</taxon>
        <taxon>Micromonosporales</taxon>
        <taxon>Micromonosporaceae</taxon>
        <taxon>Paractinoplanes</taxon>
    </lineage>
</organism>
<reference evidence="2" key="1">
    <citation type="submission" date="2021-01" db="EMBL/GenBank/DDBJ databases">
        <title>Whole genome shotgun sequence of Actinoplanes ferrugineus NBRC 15555.</title>
        <authorList>
            <person name="Komaki H."/>
            <person name="Tamura T."/>
        </authorList>
    </citation>
    <scope>NUCLEOTIDE SEQUENCE</scope>
    <source>
        <strain evidence="2">NBRC 15555</strain>
    </source>
</reference>
<feature type="region of interest" description="Disordered" evidence="1">
    <location>
        <begin position="1"/>
        <end position="27"/>
    </location>
</feature>
<feature type="compositionally biased region" description="Basic and acidic residues" evidence="1">
    <location>
        <begin position="10"/>
        <end position="27"/>
    </location>
</feature>
<evidence type="ECO:0000256" key="1">
    <source>
        <dbReference type="SAM" id="MobiDB-lite"/>
    </source>
</evidence>
<gene>
    <name evidence="2" type="ORF">Afe05nite_55150</name>
</gene>
<keyword evidence="3" id="KW-1185">Reference proteome</keyword>
<evidence type="ECO:0000313" key="3">
    <source>
        <dbReference type="Proteomes" id="UP000598174"/>
    </source>
</evidence>
<dbReference type="RefSeq" id="WP_203820119.1">
    <property type="nucleotide sequence ID" value="NZ_BAAABP010000002.1"/>
</dbReference>
<proteinExistence type="predicted"/>
<protein>
    <submittedName>
        <fullName evidence="2">Uncharacterized protein</fullName>
    </submittedName>
</protein>
<sequence>MRESSPAAFEDSRARTEAARTEAEEHIRASRDDGFAGLIRERFRPDTSLTLSGSLTSDSTFLHTMVDYTYGAGVRLRLRAVTVGRDLIVWETDFINPPDQPEHCPPALVWLHTLREGRTQRLRLAYQQDPAA</sequence>
<accession>A0A919J363</accession>
<dbReference type="AlphaFoldDB" id="A0A919J363"/>
<name>A0A919J363_9ACTN</name>